<feature type="chain" id="PRO_5026128440" evidence="2">
    <location>
        <begin position="25"/>
        <end position="318"/>
    </location>
</feature>
<feature type="domain" description="SbsA Ig-like" evidence="3">
    <location>
        <begin position="24"/>
        <end position="120"/>
    </location>
</feature>
<keyword evidence="1 2" id="KW-0732">Signal</keyword>
<evidence type="ECO:0000256" key="2">
    <source>
        <dbReference type="SAM" id="SignalP"/>
    </source>
</evidence>
<organism evidence="4 5">
    <name type="scientific">Pontibacillus yanchengensis</name>
    <dbReference type="NCBI Taxonomy" id="462910"/>
    <lineage>
        <taxon>Bacteria</taxon>
        <taxon>Bacillati</taxon>
        <taxon>Bacillota</taxon>
        <taxon>Bacilli</taxon>
        <taxon>Bacillales</taxon>
        <taxon>Bacillaceae</taxon>
        <taxon>Pontibacillus</taxon>
    </lineage>
</organism>
<dbReference type="InterPro" id="IPR032812">
    <property type="entry name" value="SbsA_Ig"/>
</dbReference>
<dbReference type="Pfam" id="PF11150">
    <property type="entry name" value="DUF2927"/>
    <property type="match status" value="1"/>
</dbReference>
<protein>
    <submittedName>
        <fullName evidence="4">DUF2927 domain-containing protein</fullName>
    </submittedName>
</protein>
<dbReference type="EMBL" id="WMEQ01000012">
    <property type="protein sequence ID" value="MYL34825.1"/>
    <property type="molecule type" value="Genomic_DNA"/>
</dbReference>
<proteinExistence type="predicted"/>
<name>A0A6I4ZXF0_9BACI</name>
<evidence type="ECO:0000259" key="3">
    <source>
        <dbReference type="Pfam" id="PF13205"/>
    </source>
</evidence>
<dbReference type="InterPro" id="IPR021323">
    <property type="entry name" value="DUF2927"/>
</dbReference>
<reference evidence="4 5" key="1">
    <citation type="submission" date="2019-11" db="EMBL/GenBank/DDBJ databases">
        <title>Genome sequences of 17 halophilic strains isolated from different environments.</title>
        <authorList>
            <person name="Furrow R.E."/>
        </authorList>
    </citation>
    <scope>NUCLEOTIDE SEQUENCE [LARGE SCALE GENOMIC DNA]</scope>
    <source>
        <strain evidence="4 5">22514_16_FS</strain>
    </source>
</reference>
<dbReference type="RefSeq" id="WP_160849590.1">
    <property type="nucleotide sequence ID" value="NZ_WMEQ01000012.1"/>
</dbReference>
<evidence type="ECO:0000313" key="5">
    <source>
        <dbReference type="Proteomes" id="UP000468638"/>
    </source>
</evidence>
<accession>A0A6I4ZXF0</accession>
<gene>
    <name evidence="4" type="ORF">GLW05_14620</name>
</gene>
<dbReference type="Proteomes" id="UP000468638">
    <property type="component" value="Unassembled WGS sequence"/>
</dbReference>
<feature type="signal peptide" evidence="2">
    <location>
        <begin position="1"/>
        <end position="24"/>
    </location>
</feature>
<comment type="caution">
    <text evidence="4">The sequence shown here is derived from an EMBL/GenBank/DDBJ whole genome shotgun (WGS) entry which is preliminary data.</text>
</comment>
<evidence type="ECO:0000313" key="4">
    <source>
        <dbReference type="EMBL" id="MYL34825.1"/>
    </source>
</evidence>
<dbReference type="InterPro" id="IPR014755">
    <property type="entry name" value="Cu-Rt/internalin_Ig-like"/>
</dbReference>
<dbReference type="OrthoDB" id="1489464at2"/>
<dbReference type="Gene3D" id="2.60.40.1220">
    <property type="match status" value="1"/>
</dbReference>
<evidence type="ECO:0000256" key="1">
    <source>
        <dbReference type="ARBA" id="ARBA00022729"/>
    </source>
</evidence>
<dbReference type="AlphaFoldDB" id="A0A6I4ZXF0"/>
<sequence>MKKVMLLVAVLLITILSTQSHVHAEKRSVPKDKTWTITFNTPMDKNTINHNNIYVIAPNGNKISKSNIRLYLTNEGKSVKVEPSTSSPYENGSTYTLHINTKVKAENGENLREKETLTFKVHKGKYSDQAIEYFQEIAFGSEWSEGDFPIRKWKSNPKITVIGSPTTEDSKALENTMNDINQAQDSITLTQQDENANITIYFVPLEEFDKYVSNPKEGNWGLFKYWWKDGYVINRAKILIATDKTTQKGRTHLIREELTQSLGLVNDSYSYPDSMFFQKYTYVDAFMDLDETLIKMLYEYEIQPGMKPSKAIEVFNNM</sequence>
<dbReference type="Pfam" id="PF13205">
    <property type="entry name" value="Big_5"/>
    <property type="match status" value="1"/>
</dbReference>